<evidence type="ECO:0000313" key="5">
    <source>
        <dbReference type="Proteomes" id="UP000627369"/>
    </source>
</evidence>
<reference evidence="4" key="1">
    <citation type="journal article" date="2014" name="Int. J. Syst. Evol. Microbiol.">
        <title>Complete genome sequence of Corynebacterium casei LMG S-19264T (=DSM 44701T), isolated from a smear-ripened cheese.</title>
        <authorList>
            <consortium name="US DOE Joint Genome Institute (JGI-PGF)"/>
            <person name="Walter F."/>
            <person name="Albersmeier A."/>
            <person name="Kalinowski J."/>
            <person name="Ruckert C."/>
        </authorList>
    </citation>
    <scope>NUCLEOTIDE SEQUENCE</scope>
    <source>
        <strain evidence="4">CGMCC 4.7398</strain>
    </source>
</reference>
<dbReference type="PANTHER" id="PTHR44591:SF22">
    <property type="entry name" value="CHEY SUBFAMILY"/>
    <property type="match status" value="1"/>
</dbReference>
<dbReference type="SMART" id="SM00448">
    <property type="entry name" value="REC"/>
    <property type="match status" value="1"/>
</dbReference>
<dbReference type="Pfam" id="PF00072">
    <property type="entry name" value="Response_reg"/>
    <property type="match status" value="1"/>
</dbReference>
<dbReference type="RefSeq" id="WP_189670978.1">
    <property type="nucleotide sequence ID" value="NZ_BNAS01000006.1"/>
</dbReference>
<proteinExistence type="predicted"/>
<name>A0A919KZS3_9MICO</name>
<comment type="caution">
    <text evidence="4">The sequence shown here is derived from an EMBL/GenBank/DDBJ whole genome shotgun (WGS) entry which is preliminary data.</text>
</comment>
<sequence>MNRRILVVDDEEAIREVVRISLEVATEWKVDVATNGAEAVSLCTDDPPDAVLLDVMMPTMDGPTTFARLQEDARTRSVPVILLTAKVQPSERRRYEDLAVAGVLAKPFDPIALPEQITDLLGWRG</sequence>
<gene>
    <name evidence="4" type="ORF">GCM10017772_39350</name>
</gene>
<evidence type="ECO:0000256" key="1">
    <source>
        <dbReference type="ARBA" id="ARBA00022553"/>
    </source>
</evidence>
<dbReference type="CDD" id="cd17552">
    <property type="entry name" value="REC_RR468-like"/>
    <property type="match status" value="1"/>
</dbReference>
<dbReference type="Gene3D" id="3.40.50.2300">
    <property type="match status" value="1"/>
</dbReference>
<keyword evidence="1 2" id="KW-0597">Phosphoprotein</keyword>
<evidence type="ECO:0000256" key="2">
    <source>
        <dbReference type="PROSITE-ProRule" id="PRU00169"/>
    </source>
</evidence>
<dbReference type="AlphaFoldDB" id="A0A919KZS3"/>
<dbReference type="InterPro" id="IPR001789">
    <property type="entry name" value="Sig_transdc_resp-reg_receiver"/>
</dbReference>
<protein>
    <submittedName>
        <fullName evidence="4">Response regulator</fullName>
    </submittedName>
</protein>
<feature type="modified residue" description="4-aspartylphosphate" evidence="2">
    <location>
        <position position="54"/>
    </location>
</feature>
<dbReference type="SUPFAM" id="SSF52172">
    <property type="entry name" value="CheY-like"/>
    <property type="match status" value="1"/>
</dbReference>
<evidence type="ECO:0000259" key="3">
    <source>
        <dbReference type="PROSITE" id="PS50110"/>
    </source>
</evidence>
<dbReference type="GO" id="GO:0000160">
    <property type="term" value="P:phosphorelay signal transduction system"/>
    <property type="evidence" value="ECO:0007669"/>
    <property type="project" value="InterPro"/>
</dbReference>
<organism evidence="4 5">
    <name type="scientific">Promicromonospora soli</name>
    <dbReference type="NCBI Taxonomy" id="2035533"/>
    <lineage>
        <taxon>Bacteria</taxon>
        <taxon>Bacillati</taxon>
        <taxon>Actinomycetota</taxon>
        <taxon>Actinomycetes</taxon>
        <taxon>Micrococcales</taxon>
        <taxon>Promicromonosporaceae</taxon>
        <taxon>Promicromonospora</taxon>
    </lineage>
</organism>
<dbReference type="InterPro" id="IPR011006">
    <property type="entry name" value="CheY-like_superfamily"/>
</dbReference>
<dbReference type="PROSITE" id="PS50110">
    <property type="entry name" value="RESPONSE_REGULATORY"/>
    <property type="match status" value="1"/>
</dbReference>
<accession>A0A919KZS3</accession>
<reference evidence="4" key="2">
    <citation type="submission" date="2020-09" db="EMBL/GenBank/DDBJ databases">
        <authorList>
            <person name="Sun Q."/>
            <person name="Zhou Y."/>
        </authorList>
    </citation>
    <scope>NUCLEOTIDE SEQUENCE</scope>
    <source>
        <strain evidence="4">CGMCC 4.7398</strain>
    </source>
</reference>
<feature type="domain" description="Response regulatory" evidence="3">
    <location>
        <begin position="4"/>
        <end position="121"/>
    </location>
</feature>
<evidence type="ECO:0000313" key="4">
    <source>
        <dbReference type="EMBL" id="GHH77696.1"/>
    </source>
</evidence>
<dbReference type="PANTHER" id="PTHR44591">
    <property type="entry name" value="STRESS RESPONSE REGULATOR PROTEIN 1"/>
    <property type="match status" value="1"/>
</dbReference>
<dbReference type="Proteomes" id="UP000627369">
    <property type="component" value="Unassembled WGS sequence"/>
</dbReference>
<dbReference type="EMBL" id="BNAS01000006">
    <property type="protein sequence ID" value="GHH77696.1"/>
    <property type="molecule type" value="Genomic_DNA"/>
</dbReference>
<keyword evidence="5" id="KW-1185">Reference proteome</keyword>
<dbReference type="InterPro" id="IPR050595">
    <property type="entry name" value="Bact_response_regulator"/>
</dbReference>